<evidence type="ECO:0000256" key="2">
    <source>
        <dbReference type="ARBA" id="ARBA00022617"/>
    </source>
</evidence>
<dbReference type="STRING" id="282199.GCA_001049735_01264"/>
<dbReference type="AlphaFoldDB" id="A0A0U1NKG5"/>
<proteinExistence type="predicted"/>
<dbReference type="OrthoDB" id="7866745at2"/>
<dbReference type="InterPro" id="IPR012340">
    <property type="entry name" value="NA-bd_OB-fold"/>
</dbReference>
<keyword evidence="6" id="KW-1185">Reference proteome</keyword>
<organism evidence="5 6">
    <name type="scientific">Nereida ignava</name>
    <dbReference type="NCBI Taxonomy" id="282199"/>
    <lineage>
        <taxon>Bacteria</taxon>
        <taxon>Pseudomonadati</taxon>
        <taxon>Pseudomonadota</taxon>
        <taxon>Alphaproteobacteria</taxon>
        <taxon>Rhodobacterales</taxon>
        <taxon>Roseobacteraceae</taxon>
        <taxon>Nereida</taxon>
    </lineage>
</organism>
<keyword evidence="2" id="KW-0408">Iron</keyword>
<name>A0A0U1NKG5_9RHOB</name>
<evidence type="ECO:0000256" key="1">
    <source>
        <dbReference type="ARBA" id="ARBA00004370"/>
    </source>
</evidence>
<evidence type="ECO:0000313" key="5">
    <source>
        <dbReference type="EMBL" id="CRK75222.1"/>
    </source>
</evidence>
<protein>
    <submittedName>
        <fullName evidence="5">Cytochrome c-type biogenesis protein CcmE</fullName>
    </submittedName>
</protein>
<dbReference type="Gene3D" id="2.40.50.140">
    <property type="entry name" value="Nucleic acid-binding proteins"/>
    <property type="match status" value="1"/>
</dbReference>
<dbReference type="InterPro" id="IPR036127">
    <property type="entry name" value="CcmE-like_sf"/>
</dbReference>
<keyword evidence="2" id="KW-0479">Metal-binding</keyword>
<keyword evidence="3" id="KW-0201">Cytochrome c-type biogenesis</keyword>
<dbReference type="InterPro" id="IPR004329">
    <property type="entry name" value="CcmE"/>
</dbReference>
<dbReference type="SUPFAM" id="SSF82093">
    <property type="entry name" value="Heme chaperone CcmE"/>
    <property type="match status" value="1"/>
</dbReference>
<evidence type="ECO:0000256" key="3">
    <source>
        <dbReference type="ARBA" id="ARBA00022748"/>
    </source>
</evidence>
<gene>
    <name evidence="5" type="ORF">NIG5292_01265</name>
</gene>
<dbReference type="Proteomes" id="UP000048949">
    <property type="component" value="Unassembled WGS sequence"/>
</dbReference>
<evidence type="ECO:0000313" key="6">
    <source>
        <dbReference type="Proteomes" id="UP000048949"/>
    </source>
</evidence>
<sequence>MKIFRYSIIFLYCLTLSAFASPRYFLFPGEAIEFSSKYDQNLNIFGIVNSIKSSDNSEIGYEFKLLDRSNSVTVIYDSYLPELFGPGIPAVISGKFKNDIFVATTILLEFSSDFFPEAALNELKSYGVMIEN</sequence>
<dbReference type="RefSeq" id="WP_048598617.1">
    <property type="nucleotide sequence ID" value="NZ_CVPC01000005.1"/>
</dbReference>
<comment type="subcellular location">
    <subcellularLocation>
        <location evidence="1">Membrane</location>
    </subcellularLocation>
</comment>
<evidence type="ECO:0000256" key="4">
    <source>
        <dbReference type="ARBA" id="ARBA00023136"/>
    </source>
</evidence>
<dbReference type="GO" id="GO:0017004">
    <property type="term" value="P:cytochrome complex assembly"/>
    <property type="evidence" value="ECO:0007669"/>
    <property type="project" value="UniProtKB-KW"/>
</dbReference>
<reference evidence="5 6" key="1">
    <citation type="submission" date="2015-04" db="EMBL/GenBank/DDBJ databases">
        <authorList>
            <person name="Syromyatnikov M.Y."/>
            <person name="Popov V.N."/>
        </authorList>
    </citation>
    <scope>NUCLEOTIDE SEQUENCE [LARGE SCALE GENOMIC DNA]</scope>
    <source>
        <strain evidence="5 6">CECT 5292</strain>
    </source>
</reference>
<keyword evidence="2" id="KW-0349">Heme</keyword>
<accession>A0A0U1NKG5</accession>
<dbReference type="EMBL" id="CVQV01000005">
    <property type="protein sequence ID" value="CRK75222.1"/>
    <property type="molecule type" value="Genomic_DNA"/>
</dbReference>
<dbReference type="GO" id="GO:0005886">
    <property type="term" value="C:plasma membrane"/>
    <property type="evidence" value="ECO:0007669"/>
    <property type="project" value="InterPro"/>
</dbReference>
<keyword evidence="4" id="KW-0472">Membrane</keyword>
<dbReference type="Pfam" id="PF03100">
    <property type="entry name" value="CcmE"/>
    <property type="match status" value="1"/>
</dbReference>
<dbReference type="GO" id="GO:0020037">
    <property type="term" value="F:heme binding"/>
    <property type="evidence" value="ECO:0007669"/>
    <property type="project" value="InterPro"/>
</dbReference>
<dbReference type="GO" id="GO:0017003">
    <property type="term" value="P:protein-heme linkage"/>
    <property type="evidence" value="ECO:0007669"/>
    <property type="project" value="InterPro"/>
</dbReference>